<protein>
    <submittedName>
        <fullName evidence="3">Repressor protein YorfE</fullName>
    </submittedName>
</protein>
<feature type="domain" description="HTH cro/C1-type" evidence="2">
    <location>
        <begin position="5"/>
        <end position="59"/>
    </location>
</feature>
<dbReference type="SMART" id="SM00530">
    <property type="entry name" value="HTH_XRE"/>
    <property type="match status" value="1"/>
</dbReference>
<dbReference type="Proteomes" id="UP000023566">
    <property type="component" value="Chromosome"/>
</dbReference>
<dbReference type="InterPro" id="IPR010982">
    <property type="entry name" value="Lambda_DNA-bd_dom_sf"/>
</dbReference>
<name>A0ABC9VG38_9BACL</name>
<dbReference type="GO" id="GO:0003677">
    <property type="term" value="F:DNA binding"/>
    <property type="evidence" value="ECO:0007669"/>
    <property type="project" value="UniProtKB-KW"/>
</dbReference>
<evidence type="ECO:0000256" key="1">
    <source>
        <dbReference type="ARBA" id="ARBA00023125"/>
    </source>
</evidence>
<dbReference type="PROSITE" id="PS50943">
    <property type="entry name" value="HTH_CROC1"/>
    <property type="match status" value="1"/>
</dbReference>
<dbReference type="Pfam" id="PF01381">
    <property type="entry name" value="HTH_3"/>
    <property type="match status" value="1"/>
</dbReference>
<sequence length="63" mass="7144">MRNKITYYRNKQGMTQAELARKLGISASYLNRIEKGTKTPSLRLAIRIAHVLGVPVEKLFIAD</sequence>
<keyword evidence="1" id="KW-0238">DNA-binding</keyword>
<reference evidence="3 4" key="1">
    <citation type="journal article" date="2014" name="Appl. Microbiol. Biotechnol.">
        <title>Transformable facultative thermophile Geobacillus stearothermophilus NUB3621 as a host strain for metabolic engineering.</title>
        <authorList>
            <person name="Blanchard K."/>
            <person name="Robic S."/>
            <person name="Matsumura I."/>
        </authorList>
    </citation>
    <scope>NUCLEOTIDE SEQUENCE [LARGE SCALE GENOMIC DNA]</scope>
    <source>
        <strain evidence="3 4">NUB3621</strain>
    </source>
</reference>
<dbReference type="CDD" id="cd00093">
    <property type="entry name" value="HTH_XRE"/>
    <property type="match status" value="1"/>
</dbReference>
<keyword evidence="4" id="KW-1185">Reference proteome</keyword>
<dbReference type="AlphaFoldDB" id="A0ABC9VG38"/>
<organism evidence="3 4">
    <name type="scientific">Parageobacillus genomosp. 1</name>
    <dbReference type="NCBI Taxonomy" id="1295642"/>
    <lineage>
        <taxon>Bacteria</taxon>
        <taxon>Bacillati</taxon>
        <taxon>Bacillota</taxon>
        <taxon>Bacilli</taxon>
        <taxon>Bacillales</taxon>
        <taxon>Anoxybacillaceae</taxon>
        <taxon>Parageobacillus</taxon>
    </lineage>
</organism>
<evidence type="ECO:0000259" key="2">
    <source>
        <dbReference type="PROSITE" id="PS50943"/>
    </source>
</evidence>
<dbReference type="SUPFAM" id="SSF47413">
    <property type="entry name" value="lambda repressor-like DNA-binding domains"/>
    <property type="match status" value="1"/>
</dbReference>
<gene>
    <name evidence="3" type="ORF">H839_08059</name>
</gene>
<dbReference type="PANTHER" id="PTHR46558">
    <property type="entry name" value="TRACRIPTIONAL REGULATORY PROTEIN-RELATED-RELATED"/>
    <property type="match status" value="1"/>
</dbReference>
<evidence type="ECO:0000313" key="4">
    <source>
        <dbReference type="Proteomes" id="UP000023566"/>
    </source>
</evidence>
<evidence type="ECO:0000313" key="3">
    <source>
        <dbReference type="EMBL" id="EZP77571.1"/>
    </source>
</evidence>
<dbReference type="EMBL" id="AOTZ01000004">
    <property type="protein sequence ID" value="EZP77571.1"/>
    <property type="molecule type" value="Genomic_DNA"/>
</dbReference>
<comment type="caution">
    <text evidence="3">The sequence shown here is derived from an EMBL/GenBank/DDBJ whole genome shotgun (WGS) entry which is preliminary data.</text>
</comment>
<dbReference type="PANTHER" id="PTHR46558:SF4">
    <property type="entry name" value="DNA-BIDING PHAGE PROTEIN"/>
    <property type="match status" value="1"/>
</dbReference>
<dbReference type="InterPro" id="IPR001387">
    <property type="entry name" value="Cro/C1-type_HTH"/>
</dbReference>
<accession>A0ABC9VG38</accession>
<proteinExistence type="predicted"/>
<dbReference type="Gene3D" id="1.10.260.40">
    <property type="entry name" value="lambda repressor-like DNA-binding domains"/>
    <property type="match status" value="1"/>
</dbReference>
<dbReference type="RefSeq" id="WP_043904671.1">
    <property type="nucleotide sequence ID" value="NZ_CM002692.1"/>
</dbReference>